<accession>A0A7W8DGA8</accession>
<keyword evidence="2" id="KW-1185">Reference proteome</keyword>
<evidence type="ECO:0000313" key="2">
    <source>
        <dbReference type="Proteomes" id="UP000528322"/>
    </source>
</evidence>
<dbReference type="EMBL" id="JACHID010000002">
    <property type="protein sequence ID" value="MBB5021212.1"/>
    <property type="molecule type" value="Genomic_DNA"/>
</dbReference>
<evidence type="ECO:0000313" key="1">
    <source>
        <dbReference type="EMBL" id="MBB5021212.1"/>
    </source>
</evidence>
<gene>
    <name evidence="1" type="ORF">HNR37_000518</name>
</gene>
<protein>
    <submittedName>
        <fullName evidence="1">Uncharacterized protein</fullName>
    </submittedName>
</protein>
<organism evidence="1 2">
    <name type="scientific">Desulfurispira natronophila</name>
    <dbReference type="NCBI Taxonomy" id="682562"/>
    <lineage>
        <taxon>Bacteria</taxon>
        <taxon>Pseudomonadati</taxon>
        <taxon>Chrysiogenota</taxon>
        <taxon>Chrysiogenia</taxon>
        <taxon>Chrysiogenales</taxon>
        <taxon>Chrysiogenaceae</taxon>
        <taxon>Desulfurispira</taxon>
    </lineage>
</organism>
<comment type="caution">
    <text evidence="1">The sequence shown here is derived from an EMBL/GenBank/DDBJ whole genome shotgun (WGS) entry which is preliminary data.</text>
</comment>
<sequence>MKSSSFVGIVYSLSFVAQPVETGGNHRHCYRFLVPPSTIKAEKIYVITMKESSGKTVFGADANTRNNLLLQTR</sequence>
<proteinExistence type="predicted"/>
<reference evidence="1 2" key="1">
    <citation type="submission" date="2020-08" db="EMBL/GenBank/DDBJ databases">
        <title>Genomic Encyclopedia of Type Strains, Phase IV (KMG-IV): sequencing the most valuable type-strain genomes for metagenomic binning, comparative biology and taxonomic classification.</title>
        <authorList>
            <person name="Goeker M."/>
        </authorList>
    </citation>
    <scope>NUCLEOTIDE SEQUENCE [LARGE SCALE GENOMIC DNA]</scope>
    <source>
        <strain evidence="1 2">DSM 22071</strain>
    </source>
</reference>
<name>A0A7W8DGA8_9BACT</name>
<dbReference type="Proteomes" id="UP000528322">
    <property type="component" value="Unassembled WGS sequence"/>
</dbReference>
<dbReference type="AlphaFoldDB" id="A0A7W8DGA8"/>